<gene>
    <name evidence="1" type="ORF">NE398_17625</name>
</gene>
<dbReference type="AlphaFoldDB" id="A0A9X4B2P5"/>
<sequence length="400" mass="46325">MKYAKMMNGYTPVFNQFGNDIYASDIVQNAISIICNDMSKLCPKHIKINPEDEMQTVINDELNRLLKYGPNPLMTTSDFISKIVFQYEYNKNAFIYPTYDKIMLGDNKYKRYYTGLWPLNPSLVEFLEDTTGKLFIRFYFADGEPYILPYEDVIHWRKDYSLNDFMGGDETGNPNNKGLLKLLNANDTILQGIETGVKASFAVRGIIKINTLLDDEKQEEERAKFEEKMKNTKSGILPIDNKGDYIPITIDPKFIDKDTMEFIDNRILAHYGVSRAIFNGDFTEEQYQAYYEKKLEPMVMSLGRAFTKTLFTQRELEIGHEIIYYQQGLMYMNTSNKINAVDILTRIGTLTDNQVLGAFGYPPFEGGNIRRMSLNYINRDIADQYQLQKSVTKGREDKNE</sequence>
<dbReference type="EMBL" id="JAMRYU010000022">
    <property type="protein sequence ID" value="MDC4241957.1"/>
    <property type="molecule type" value="Genomic_DNA"/>
</dbReference>
<accession>A0A9X4B2P5</accession>
<evidence type="ECO:0000313" key="1">
    <source>
        <dbReference type="EMBL" id="MDC4241957.1"/>
    </source>
</evidence>
<dbReference type="Pfam" id="PF04860">
    <property type="entry name" value="Phage_portal"/>
    <property type="match status" value="1"/>
</dbReference>
<keyword evidence="2" id="KW-1185">Reference proteome</keyword>
<name>A0A9X4B2P5_9CLOT</name>
<proteinExistence type="predicted"/>
<evidence type="ECO:0000313" key="2">
    <source>
        <dbReference type="Proteomes" id="UP001141183"/>
    </source>
</evidence>
<comment type="caution">
    <text evidence="1">The sequence shown here is derived from an EMBL/GenBank/DDBJ whole genome shotgun (WGS) entry which is preliminary data.</text>
</comment>
<dbReference type="RefSeq" id="WP_051005320.1">
    <property type="nucleotide sequence ID" value="NZ_CABKOG010000003.1"/>
</dbReference>
<reference evidence="1" key="1">
    <citation type="submission" date="2022-05" db="EMBL/GenBank/DDBJ databases">
        <title>Draft genome sequence of Clostridium tertium strain CP3 isolated from Peru.</title>
        <authorList>
            <person name="Hurtado R."/>
            <person name="Lima L."/>
            <person name="Sousa T."/>
            <person name="Jaiswal A.K."/>
            <person name="Tiwari S."/>
            <person name="Maturrano L."/>
            <person name="Brenig B."/>
            <person name="Azevedo V."/>
        </authorList>
    </citation>
    <scope>NUCLEOTIDE SEQUENCE</scope>
    <source>
        <strain evidence="1">CP3</strain>
    </source>
</reference>
<organism evidence="1 2">
    <name type="scientific">Clostridium tertium</name>
    <dbReference type="NCBI Taxonomy" id="1559"/>
    <lineage>
        <taxon>Bacteria</taxon>
        <taxon>Bacillati</taxon>
        <taxon>Bacillota</taxon>
        <taxon>Clostridia</taxon>
        <taxon>Eubacteriales</taxon>
        <taxon>Clostridiaceae</taxon>
        <taxon>Clostridium</taxon>
    </lineage>
</organism>
<protein>
    <submittedName>
        <fullName evidence="1">Phage portal protein</fullName>
    </submittedName>
</protein>
<dbReference type="InterPro" id="IPR006944">
    <property type="entry name" value="Phage/GTA_portal"/>
</dbReference>
<dbReference type="Proteomes" id="UP001141183">
    <property type="component" value="Unassembled WGS sequence"/>
</dbReference>